<feature type="region of interest" description="Disordered" evidence="1">
    <location>
        <begin position="598"/>
        <end position="642"/>
    </location>
</feature>
<feature type="compositionally biased region" description="Low complexity" evidence="1">
    <location>
        <begin position="277"/>
        <end position="357"/>
    </location>
</feature>
<feature type="compositionally biased region" description="Low complexity" evidence="1">
    <location>
        <begin position="414"/>
        <end position="437"/>
    </location>
</feature>
<proteinExistence type="predicted"/>
<protein>
    <submittedName>
        <fullName evidence="2">G2074 protein</fullName>
    </submittedName>
</protein>
<feature type="compositionally biased region" description="Low complexity" evidence="1">
    <location>
        <begin position="248"/>
        <end position="265"/>
    </location>
</feature>
<accession>A0ABP1FJH8</accession>
<sequence>MQSAPPGEAQQWAQQQQAYKDSVRTSTPATIQNALQNFNGVQMNPSKLYAPGAPTSNNAPLTPEQQPQVQQQAQPVATPQALGPATVVYGKGPNGYVKGSAPVGSQVYLPAQAAQSSAQAVSPASGLSQASYQQASDNSASGSSASQYASSQAATPVAYSGASQAASSQAAAPVAYSGASQAASSQAATPMAYSGASQAGSSQAAAPVAFYGNSQAASSQAAAPVAFYGGSRAASSQAAAPIAYSGASDVDASGADAASPATAVPNSRLKPGVLQRPTSTYDASAAAPDTSTSSDVAAAAPVASSSSYSAAASTTAASDTSASAGAAPVTPAAPATSATGAQSLLSSLGGSLADSPGVAPAPPGANFNWLQPSTKVTQVPTSVVQAMQAKAPRSSPTSQGVRDFVNQAGFQDNSGSAQSTQQAGSAAGTGSQQQQQGRRLAEGPAVSSSPASAQRPGPGQNPSVTARLANAFGPSATALLRVGGTNFLQAAPGSPPASDMIQLLGPAVSDIPDSGVAPAPGPASTTKGRATSIGGEVAGLAHAAATSIESEVATHARAPAVAPSAAAGARGSQLQGPRPPFQDALDAVAGLPGALGLLPRLPGMPGSSASLQAQDGSQVSSGAGQAGAAGPMPLPPGMGRRR</sequence>
<name>A0ABP1FJH8_9CHLO</name>
<feature type="region of interest" description="Disordered" evidence="1">
    <location>
        <begin position="1"/>
        <end position="78"/>
    </location>
</feature>
<evidence type="ECO:0000313" key="3">
    <source>
        <dbReference type="Proteomes" id="UP001497392"/>
    </source>
</evidence>
<evidence type="ECO:0000313" key="2">
    <source>
        <dbReference type="EMBL" id="CAL5220119.1"/>
    </source>
</evidence>
<feature type="region of interest" description="Disordered" evidence="1">
    <location>
        <begin position="248"/>
        <end position="469"/>
    </location>
</feature>
<reference evidence="2 3" key="1">
    <citation type="submission" date="2024-06" db="EMBL/GenBank/DDBJ databases">
        <authorList>
            <person name="Kraege A."/>
            <person name="Thomma B."/>
        </authorList>
    </citation>
    <scope>NUCLEOTIDE SEQUENCE [LARGE SCALE GENOMIC DNA]</scope>
</reference>
<feature type="compositionally biased region" description="Low complexity" evidence="1">
    <location>
        <begin position="9"/>
        <end position="18"/>
    </location>
</feature>
<feature type="region of interest" description="Disordered" evidence="1">
    <location>
        <begin position="119"/>
        <end position="147"/>
    </location>
</feature>
<evidence type="ECO:0000256" key="1">
    <source>
        <dbReference type="SAM" id="MobiDB-lite"/>
    </source>
</evidence>
<dbReference type="Proteomes" id="UP001497392">
    <property type="component" value="Unassembled WGS sequence"/>
</dbReference>
<comment type="caution">
    <text evidence="2">The sequence shown here is derived from an EMBL/GenBank/DDBJ whole genome shotgun (WGS) entry which is preliminary data.</text>
</comment>
<feature type="compositionally biased region" description="Polar residues" evidence="1">
    <location>
        <begin position="24"/>
        <end position="45"/>
    </location>
</feature>
<gene>
    <name evidence="2" type="primary">g2074</name>
    <name evidence="2" type="ORF">VP750_LOCUS1778</name>
</gene>
<keyword evidence="3" id="KW-1185">Reference proteome</keyword>
<feature type="compositionally biased region" description="Polar residues" evidence="1">
    <location>
        <begin position="368"/>
        <end position="385"/>
    </location>
</feature>
<feature type="compositionally biased region" description="Low complexity" evidence="1">
    <location>
        <begin position="598"/>
        <end position="631"/>
    </location>
</feature>
<organism evidence="2 3">
    <name type="scientific">Coccomyxa viridis</name>
    <dbReference type="NCBI Taxonomy" id="1274662"/>
    <lineage>
        <taxon>Eukaryota</taxon>
        <taxon>Viridiplantae</taxon>
        <taxon>Chlorophyta</taxon>
        <taxon>core chlorophytes</taxon>
        <taxon>Trebouxiophyceae</taxon>
        <taxon>Trebouxiophyceae incertae sedis</taxon>
        <taxon>Coccomyxaceae</taxon>
        <taxon>Coccomyxa</taxon>
    </lineage>
</organism>
<feature type="compositionally biased region" description="Low complexity" evidence="1">
    <location>
        <begin position="60"/>
        <end position="78"/>
    </location>
</feature>
<dbReference type="EMBL" id="CAXHTA020000003">
    <property type="protein sequence ID" value="CAL5220119.1"/>
    <property type="molecule type" value="Genomic_DNA"/>
</dbReference>
<feature type="compositionally biased region" description="Low complexity" evidence="1">
    <location>
        <begin position="133"/>
        <end position="147"/>
    </location>
</feature>